<accession>A0A0A8ZVJ6</accession>
<organism evidence="1">
    <name type="scientific">Arundo donax</name>
    <name type="common">Giant reed</name>
    <name type="synonym">Donax arundinaceus</name>
    <dbReference type="NCBI Taxonomy" id="35708"/>
    <lineage>
        <taxon>Eukaryota</taxon>
        <taxon>Viridiplantae</taxon>
        <taxon>Streptophyta</taxon>
        <taxon>Embryophyta</taxon>
        <taxon>Tracheophyta</taxon>
        <taxon>Spermatophyta</taxon>
        <taxon>Magnoliopsida</taxon>
        <taxon>Liliopsida</taxon>
        <taxon>Poales</taxon>
        <taxon>Poaceae</taxon>
        <taxon>PACMAD clade</taxon>
        <taxon>Arundinoideae</taxon>
        <taxon>Arundineae</taxon>
        <taxon>Arundo</taxon>
    </lineage>
</organism>
<protein>
    <submittedName>
        <fullName evidence="1">Uncharacterized protein</fullName>
    </submittedName>
</protein>
<evidence type="ECO:0000313" key="1">
    <source>
        <dbReference type="EMBL" id="JAD43414.1"/>
    </source>
</evidence>
<proteinExistence type="predicted"/>
<dbReference type="EMBL" id="GBRH01254481">
    <property type="protein sequence ID" value="JAD43414.1"/>
    <property type="molecule type" value="Transcribed_RNA"/>
</dbReference>
<dbReference type="AlphaFoldDB" id="A0A0A8ZVJ6"/>
<reference evidence="1" key="2">
    <citation type="journal article" date="2015" name="Data Brief">
        <title>Shoot transcriptome of the giant reed, Arundo donax.</title>
        <authorList>
            <person name="Barrero R.A."/>
            <person name="Guerrero F.D."/>
            <person name="Moolhuijzen P."/>
            <person name="Goolsby J.A."/>
            <person name="Tidwell J."/>
            <person name="Bellgard S.E."/>
            <person name="Bellgard M.I."/>
        </authorList>
    </citation>
    <scope>NUCLEOTIDE SEQUENCE</scope>
    <source>
        <tissue evidence="1">Shoot tissue taken approximately 20 cm above the soil surface</tissue>
    </source>
</reference>
<name>A0A0A8ZVJ6_ARUDO</name>
<sequence length="19" mass="2254">MRENGSPHDEWQLVVTNKI</sequence>
<reference evidence="1" key="1">
    <citation type="submission" date="2014-09" db="EMBL/GenBank/DDBJ databases">
        <authorList>
            <person name="Magalhaes I.L.F."/>
            <person name="Oliveira U."/>
            <person name="Santos F.R."/>
            <person name="Vidigal T.H.D.A."/>
            <person name="Brescovit A.D."/>
            <person name="Santos A.J."/>
        </authorList>
    </citation>
    <scope>NUCLEOTIDE SEQUENCE</scope>
    <source>
        <tissue evidence="1">Shoot tissue taken approximately 20 cm above the soil surface</tissue>
    </source>
</reference>